<dbReference type="AlphaFoldDB" id="A0A5E4F1H3"/>
<feature type="compositionally biased region" description="Polar residues" evidence="1">
    <location>
        <begin position="9"/>
        <end position="18"/>
    </location>
</feature>
<sequence length="100" mass="11013">MPFGASSLPFGTQNSMTHEQARHATPFGTSSLHFGIWTLMTMGSQAYDIDRNINVTNRRSDVFAHGSTIWNANVTNRRSDFLSHGSTVRNANVIIAPCTD</sequence>
<evidence type="ECO:0000256" key="1">
    <source>
        <dbReference type="SAM" id="MobiDB-lite"/>
    </source>
</evidence>
<dbReference type="EMBL" id="CABIKO010000044">
    <property type="protein sequence ID" value="VVA20501.1"/>
    <property type="molecule type" value="Genomic_DNA"/>
</dbReference>
<dbReference type="Proteomes" id="UP000327085">
    <property type="component" value="Chromosome 1"/>
</dbReference>
<proteinExistence type="predicted"/>
<feature type="region of interest" description="Disordered" evidence="1">
    <location>
        <begin position="1"/>
        <end position="24"/>
    </location>
</feature>
<evidence type="ECO:0000313" key="2">
    <source>
        <dbReference type="EMBL" id="VVA20501.1"/>
    </source>
</evidence>
<accession>A0A5E4F1H3</accession>
<dbReference type="InParanoid" id="A0A5E4F1H3"/>
<evidence type="ECO:0000313" key="3">
    <source>
        <dbReference type="Proteomes" id="UP000327085"/>
    </source>
</evidence>
<protein>
    <submittedName>
        <fullName evidence="2">Uncharacterized protein</fullName>
    </submittedName>
</protein>
<name>A0A5E4F1H3_PRUDU</name>
<gene>
    <name evidence="2" type="ORF">ALMOND_2B005150</name>
</gene>
<dbReference type="Gramene" id="VVA20501">
    <property type="protein sequence ID" value="VVA20501"/>
    <property type="gene ID" value="Prudul26B005150"/>
</dbReference>
<organism evidence="2 3">
    <name type="scientific">Prunus dulcis</name>
    <name type="common">Almond</name>
    <name type="synonym">Amygdalus dulcis</name>
    <dbReference type="NCBI Taxonomy" id="3755"/>
    <lineage>
        <taxon>Eukaryota</taxon>
        <taxon>Viridiplantae</taxon>
        <taxon>Streptophyta</taxon>
        <taxon>Embryophyta</taxon>
        <taxon>Tracheophyta</taxon>
        <taxon>Spermatophyta</taxon>
        <taxon>Magnoliopsida</taxon>
        <taxon>eudicotyledons</taxon>
        <taxon>Gunneridae</taxon>
        <taxon>Pentapetalae</taxon>
        <taxon>rosids</taxon>
        <taxon>fabids</taxon>
        <taxon>Rosales</taxon>
        <taxon>Rosaceae</taxon>
        <taxon>Amygdaloideae</taxon>
        <taxon>Amygdaleae</taxon>
        <taxon>Prunus</taxon>
    </lineage>
</organism>
<reference evidence="3" key="1">
    <citation type="journal article" date="2020" name="Plant J.">
        <title>Transposons played a major role in the diversification between the closely related almond and peach genomes: results from the almond genome sequence.</title>
        <authorList>
            <person name="Alioto T."/>
            <person name="Alexiou K.G."/>
            <person name="Bardil A."/>
            <person name="Barteri F."/>
            <person name="Castanera R."/>
            <person name="Cruz F."/>
            <person name="Dhingra A."/>
            <person name="Duval H."/>
            <person name="Fernandez I Marti A."/>
            <person name="Frias L."/>
            <person name="Galan B."/>
            <person name="Garcia J.L."/>
            <person name="Howad W."/>
            <person name="Gomez-Garrido J."/>
            <person name="Gut M."/>
            <person name="Julca I."/>
            <person name="Morata J."/>
            <person name="Puigdomenech P."/>
            <person name="Ribeca P."/>
            <person name="Rubio Cabetas M.J."/>
            <person name="Vlasova A."/>
            <person name="Wirthensohn M."/>
            <person name="Garcia-Mas J."/>
            <person name="Gabaldon T."/>
            <person name="Casacuberta J.M."/>
            <person name="Arus P."/>
        </authorList>
    </citation>
    <scope>NUCLEOTIDE SEQUENCE [LARGE SCALE GENOMIC DNA]</scope>
    <source>
        <strain evidence="3">cv. Texas</strain>
    </source>
</reference>